<evidence type="ECO:0000313" key="4">
    <source>
        <dbReference type="Proteomes" id="UP000799438"/>
    </source>
</evidence>
<keyword evidence="2" id="KW-0472">Membrane</keyword>
<dbReference type="GeneID" id="54302923"/>
<keyword evidence="4" id="KW-1185">Reference proteome</keyword>
<dbReference type="AlphaFoldDB" id="A0A6A6B010"/>
<feature type="compositionally biased region" description="Acidic residues" evidence="1">
    <location>
        <begin position="1"/>
        <end position="19"/>
    </location>
</feature>
<accession>A0A6A6B010</accession>
<dbReference type="EMBL" id="ML995523">
    <property type="protein sequence ID" value="KAF2136367.1"/>
    <property type="molecule type" value="Genomic_DNA"/>
</dbReference>
<reference evidence="3" key="1">
    <citation type="journal article" date="2020" name="Stud. Mycol.">
        <title>101 Dothideomycetes genomes: a test case for predicting lifestyles and emergence of pathogens.</title>
        <authorList>
            <person name="Haridas S."/>
            <person name="Albert R."/>
            <person name="Binder M."/>
            <person name="Bloem J."/>
            <person name="Labutti K."/>
            <person name="Salamov A."/>
            <person name="Andreopoulos B."/>
            <person name="Baker S."/>
            <person name="Barry K."/>
            <person name="Bills G."/>
            <person name="Bluhm B."/>
            <person name="Cannon C."/>
            <person name="Castanera R."/>
            <person name="Culley D."/>
            <person name="Daum C."/>
            <person name="Ezra D."/>
            <person name="Gonzalez J."/>
            <person name="Henrissat B."/>
            <person name="Kuo A."/>
            <person name="Liang C."/>
            <person name="Lipzen A."/>
            <person name="Lutzoni F."/>
            <person name="Magnuson J."/>
            <person name="Mondo S."/>
            <person name="Nolan M."/>
            <person name="Ohm R."/>
            <person name="Pangilinan J."/>
            <person name="Park H.-J."/>
            <person name="Ramirez L."/>
            <person name="Alfaro M."/>
            <person name="Sun H."/>
            <person name="Tritt A."/>
            <person name="Yoshinaga Y."/>
            <person name="Zwiers L.-H."/>
            <person name="Turgeon B."/>
            <person name="Goodwin S."/>
            <person name="Spatafora J."/>
            <person name="Crous P."/>
            <person name="Grigoriev I."/>
        </authorList>
    </citation>
    <scope>NUCLEOTIDE SEQUENCE</scope>
    <source>
        <strain evidence="3">CBS 121167</strain>
    </source>
</reference>
<proteinExistence type="predicted"/>
<evidence type="ECO:0000313" key="3">
    <source>
        <dbReference type="EMBL" id="KAF2136367.1"/>
    </source>
</evidence>
<dbReference type="RefSeq" id="XP_033392085.1">
    <property type="nucleotide sequence ID" value="XM_033545416.1"/>
</dbReference>
<feature type="compositionally biased region" description="Basic and acidic residues" evidence="1">
    <location>
        <begin position="75"/>
        <end position="96"/>
    </location>
</feature>
<gene>
    <name evidence="3" type="ORF">K452DRAFT_343971</name>
</gene>
<keyword evidence="2" id="KW-1133">Transmembrane helix</keyword>
<evidence type="ECO:0000256" key="1">
    <source>
        <dbReference type="SAM" id="MobiDB-lite"/>
    </source>
</evidence>
<feature type="region of interest" description="Disordered" evidence="1">
    <location>
        <begin position="1"/>
        <end position="36"/>
    </location>
</feature>
<sequence length="200" mass="22225">MDDSLSEESESDTPDDSESADNGSKATQERTSVALDDSIQVLATELVDAPASKAQREQAEAAKTQAPNVPTYQAKRAETQTKKVDTREKSSNDKKGTKIRYHNGDDDTMEDSPRPSVPRSLREVLRVVNWGWQENLQQCVAFGQFFGCGPHSMASGIAIVILTTIAEFCFAVPWYWLFVPWYWLVAVGFIRTMWPAGICG</sequence>
<dbReference type="Proteomes" id="UP000799438">
    <property type="component" value="Unassembled WGS sequence"/>
</dbReference>
<keyword evidence="2" id="KW-0812">Transmembrane</keyword>
<feature type="compositionally biased region" description="Polar residues" evidence="1">
    <location>
        <begin position="22"/>
        <end position="31"/>
    </location>
</feature>
<feature type="region of interest" description="Disordered" evidence="1">
    <location>
        <begin position="50"/>
        <end position="117"/>
    </location>
</feature>
<evidence type="ECO:0000256" key="2">
    <source>
        <dbReference type="SAM" id="Phobius"/>
    </source>
</evidence>
<organism evidence="3 4">
    <name type="scientific">Aplosporella prunicola CBS 121167</name>
    <dbReference type="NCBI Taxonomy" id="1176127"/>
    <lineage>
        <taxon>Eukaryota</taxon>
        <taxon>Fungi</taxon>
        <taxon>Dikarya</taxon>
        <taxon>Ascomycota</taxon>
        <taxon>Pezizomycotina</taxon>
        <taxon>Dothideomycetes</taxon>
        <taxon>Dothideomycetes incertae sedis</taxon>
        <taxon>Botryosphaeriales</taxon>
        <taxon>Aplosporellaceae</taxon>
        <taxon>Aplosporella</taxon>
    </lineage>
</organism>
<name>A0A6A6B010_9PEZI</name>
<protein>
    <submittedName>
        <fullName evidence="3">Uncharacterized protein</fullName>
    </submittedName>
</protein>
<feature type="transmembrane region" description="Helical" evidence="2">
    <location>
        <begin position="154"/>
        <end position="175"/>
    </location>
</feature>